<comment type="caution">
    <text evidence="6">The sequence shown here is derived from an EMBL/GenBank/DDBJ whole genome shotgun (WGS) entry which is preliminary data.</text>
</comment>
<evidence type="ECO:0000259" key="5">
    <source>
        <dbReference type="SMART" id="SM00829"/>
    </source>
</evidence>
<feature type="domain" description="Enoyl reductase (ER)" evidence="5">
    <location>
        <begin position="6"/>
        <end position="340"/>
    </location>
</feature>
<dbReference type="Gene3D" id="3.40.50.720">
    <property type="entry name" value="NAD(P)-binding Rossmann-like Domain"/>
    <property type="match status" value="1"/>
</dbReference>
<evidence type="ECO:0000256" key="4">
    <source>
        <dbReference type="ARBA" id="ARBA00023002"/>
    </source>
</evidence>
<proteinExistence type="predicted"/>
<dbReference type="InterPro" id="IPR020843">
    <property type="entry name" value="ER"/>
</dbReference>
<dbReference type="Proteomes" id="UP000635565">
    <property type="component" value="Unassembled WGS sequence"/>
</dbReference>
<dbReference type="RefSeq" id="WP_201365094.1">
    <property type="nucleotide sequence ID" value="NZ_BNJJ01000017.1"/>
</dbReference>
<evidence type="ECO:0000313" key="7">
    <source>
        <dbReference type="Proteomes" id="UP000635565"/>
    </source>
</evidence>
<evidence type="ECO:0000256" key="2">
    <source>
        <dbReference type="ARBA" id="ARBA00022723"/>
    </source>
</evidence>
<dbReference type="EMBL" id="BNJJ01000017">
    <property type="protein sequence ID" value="GHO87532.1"/>
    <property type="molecule type" value="Genomic_DNA"/>
</dbReference>
<dbReference type="PANTHER" id="PTHR43401:SF2">
    <property type="entry name" value="L-THREONINE 3-DEHYDROGENASE"/>
    <property type="match status" value="1"/>
</dbReference>
<sequence length="343" mass="36960">MSDIEGTMRVPYFEGRGVISSREKAVPEVGLGQLLIAIKANAICGSERGAFYEGSVCTPGHEAAGIVAAAGPGTSTAVGTPGVIFLMDYCGTCRSCRQGYTNQCLMKRGDMGFNRDGGYGPYELVHENIFFPINADLSLVEATLLLDIMGTGGHAIQRSKLVHKDIESIVVTGAGPIGLAVLAMAKITFGDDIPVLISDVSTYRLALAEQLGGMPIHLKEKTLLEGAKMHGLSSVDVAIDTSGRKNARQEGLQLLAQRGVLVCVGHGEDLHLQVSPDLIAAERAVMGSEYFTYREFAANLESLRQHRSYLRQIITHTYDVSEIQRAFELFFQGQTGKVVITHE</sequence>
<protein>
    <submittedName>
        <fullName evidence="6">Alcohol dehydrogenase</fullName>
    </submittedName>
</protein>
<accession>A0ABQ3VNW6</accession>
<dbReference type="Pfam" id="PF08240">
    <property type="entry name" value="ADH_N"/>
    <property type="match status" value="1"/>
</dbReference>
<keyword evidence="2" id="KW-0479">Metal-binding</keyword>
<dbReference type="InterPro" id="IPR050129">
    <property type="entry name" value="Zn_alcohol_dh"/>
</dbReference>
<reference evidence="6 7" key="1">
    <citation type="journal article" date="2021" name="Int. J. Syst. Evol. Microbiol.">
        <title>Reticulibacter mediterranei gen. nov., sp. nov., within the new family Reticulibacteraceae fam. nov., and Ktedonospora formicarum gen. nov., sp. nov., Ktedonobacter robiniae sp. nov., Dictyobacter formicarum sp. nov. and Dictyobacter arantiisoli sp. nov., belonging to the class Ktedonobacteria.</title>
        <authorList>
            <person name="Yabe S."/>
            <person name="Zheng Y."/>
            <person name="Wang C.M."/>
            <person name="Sakai Y."/>
            <person name="Abe K."/>
            <person name="Yokota A."/>
            <person name="Donadio S."/>
            <person name="Cavaletti L."/>
            <person name="Monciardini P."/>
        </authorList>
    </citation>
    <scope>NUCLEOTIDE SEQUENCE [LARGE SCALE GENOMIC DNA]</scope>
    <source>
        <strain evidence="6 7">SOSP1-9</strain>
    </source>
</reference>
<dbReference type="Pfam" id="PF16912">
    <property type="entry name" value="Glu_dehyd_C"/>
    <property type="match status" value="1"/>
</dbReference>
<evidence type="ECO:0000256" key="3">
    <source>
        <dbReference type="ARBA" id="ARBA00022833"/>
    </source>
</evidence>
<dbReference type="SUPFAM" id="SSF50129">
    <property type="entry name" value="GroES-like"/>
    <property type="match status" value="1"/>
</dbReference>
<evidence type="ECO:0000313" key="6">
    <source>
        <dbReference type="EMBL" id="GHO87532.1"/>
    </source>
</evidence>
<keyword evidence="7" id="KW-1185">Reference proteome</keyword>
<dbReference type="PANTHER" id="PTHR43401">
    <property type="entry name" value="L-THREONINE 3-DEHYDROGENASE"/>
    <property type="match status" value="1"/>
</dbReference>
<dbReference type="InterPro" id="IPR036291">
    <property type="entry name" value="NAD(P)-bd_dom_sf"/>
</dbReference>
<comment type="cofactor">
    <cofactor evidence="1">
        <name>Zn(2+)</name>
        <dbReference type="ChEBI" id="CHEBI:29105"/>
    </cofactor>
</comment>
<name>A0ABQ3VNW6_9CHLR</name>
<gene>
    <name evidence="6" type="ORF">KSZ_55380</name>
</gene>
<dbReference type="Gene3D" id="3.90.180.10">
    <property type="entry name" value="Medium-chain alcohol dehydrogenases, catalytic domain"/>
    <property type="match status" value="1"/>
</dbReference>
<keyword evidence="4" id="KW-0560">Oxidoreductase</keyword>
<dbReference type="InterPro" id="IPR011032">
    <property type="entry name" value="GroES-like_sf"/>
</dbReference>
<dbReference type="InterPro" id="IPR031640">
    <property type="entry name" value="Glu_dehyd_C"/>
</dbReference>
<dbReference type="SMART" id="SM00829">
    <property type="entry name" value="PKS_ER"/>
    <property type="match status" value="1"/>
</dbReference>
<dbReference type="SUPFAM" id="SSF51735">
    <property type="entry name" value="NAD(P)-binding Rossmann-fold domains"/>
    <property type="match status" value="1"/>
</dbReference>
<evidence type="ECO:0000256" key="1">
    <source>
        <dbReference type="ARBA" id="ARBA00001947"/>
    </source>
</evidence>
<dbReference type="InterPro" id="IPR013154">
    <property type="entry name" value="ADH-like_N"/>
</dbReference>
<keyword evidence="3" id="KW-0862">Zinc</keyword>
<organism evidence="6 7">
    <name type="scientific">Dictyobacter formicarum</name>
    <dbReference type="NCBI Taxonomy" id="2778368"/>
    <lineage>
        <taxon>Bacteria</taxon>
        <taxon>Bacillati</taxon>
        <taxon>Chloroflexota</taxon>
        <taxon>Ktedonobacteria</taxon>
        <taxon>Ktedonobacterales</taxon>
        <taxon>Dictyobacteraceae</taxon>
        <taxon>Dictyobacter</taxon>
    </lineage>
</organism>